<dbReference type="InterPro" id="IPR006162">
    <property type="entry name" value="Ppantetheine_attach_site"/>
</dbReference>
<comment type="similarity">
    <text evidence="5">Belongs to the NRP synthetase family.</text>
</comment>
<dbReference type="FunFam" id="3.40.50.980:FF:000001">
    <property type="entry name" value="Non-ribosomal peptide synthetase"/>
    <property type="match status" value="1"/>
</dbReference>
<dbReference type="InterPro" id="IPR042099">
    <property type="entry name" value="ANL_N_sf"/>
</dbReference>
<reference evidence="8" key="1">
    <citation type="submission" date="2023-08" db="EMBL/GenBank/DDBJ databases">
        <title>Black Yeasts Isolated from many extreme environments.</title>
        <authorList>
            <person name="Coleine C."/>
            <person name="Stajich J.E."/>
            <person name="Selbmann L."/>
        </authorList>
    </citation>
    <scope>NUCLEOTIDE SEQUENCE</scope>
    <source>
        <strain evidence="8">CCFEE 5401</strain>
    </source>
</reference>
<feature type="domain" description="Carrier" evidence="7">
    <location>
        <begin position="4324"/>
        <end position="4397"/>
    </location>
</feature>
<dbReference type="GO" id="GO:0016874">
    <property type="term" value="F:ligase activity"/>
    <property type="evidence" value="ECO:0007669"/>
    <property type="project" value="UniProtKB-KW"/>
</dbReference>
<evidence type="ECO:0000256" key="4">
    <source>
        <dbReference type="ARBA" id="ARBA00022598"/>
    </source>
</evidence>
<dbReference type="NCBIfam" id="NF003417">
    <property type="entry name" value="PRK04813.1"/>
    <property type="match status" value="3"/>
</dbReference>
<feature type="region of interest" description="Disordered" evidence="6">
    <location>
        <begin position="2119"/>
        <end position="2140"/>
    </location>
</feature>
<evidence type="ECO:0000256" key="6">
    <source>
        <dbReference type="SAM" id="MobiDB-lite"/>
    </source>
</evidence>
<dbReference type="InterPro" id="IPR020845">
    <property type="entry name" value="AMP-binding_CS"/>
</dbReference>
<dbReference type="GO" id="GO:0010106">
    <property type="term" value="P:cellular response to iron ion starvation"/>
    <property type="evidence" value="ECO:0007669"/>
    <property type="project" value="UniProtKB-ARBA"/>
</dbReference>
<dbReference type="Proteomes" id="UP001310890">
    <property type="component" value="Unassembled WGS sequence"/>
</dbReference>
<sequence>MREPLSSLNPHPQHLPGPELLHELVTQHGSADRTAIEHTDVDGLCHRLTYDQLHTRSNALASRLINLRANRPPAAGARFIVPVYLPQSLDLYISQLAVLKAGGAFCPISVDVPEERLRFILKDVEAVALVTNPALSHGLPSVAGVQVVLADIEQSELHDVVWPDHSPFQAAYIMYTSGSTGVPKGVIISHSAATQALLAHDEHIPDFNRFLQFADPTFDVSVFEIFFPLFRGATLVSCHRRRLLNDLPGAVVQLRIDAAELTPSVASSLLPDRQSVPDLKLLLTIGEMLKKSVVEEFAGSNGEDGILNGMYGPTEATVHCTIQPAFQKTMSVRNIGVPLTTVSAFILRPVEGGPGAEPEILVLGREGELAVGGTQLADGYLNRELQTKAAFVQHPNHGRLYRTGDRARMKSDGTIECLGRISDGQVKLRGQRIELGEIEYAASKTPGCTNAIAGVLDGQLVVFCVHNDQQLQVHSIAQTCQKWLPRFMQPSHILLLQKMPYLASGKADRKALASLYEEHKRSDTSKELSDMQSSPTFDHIFAAFQKVCVVDVDRSTNFSTAGVDSLSAIRLAAELRRCGYHGLDANMVLSAHSISDLEASLDQNRDTTDTGIEEKRNRLTPNGATALAGLGSDIDCIYPCTPVQSAMLSVTNQDPQAYCNSITLEIQYAGHTSNLQDAIHELSRIQPLLRSGFASTSKSWTSYAVVTWHKLDPSQFQAVETFDESFAIRQPTGLLRPVRFQIKRTGENHHLLLQIHHALYDQWSMDVLKQDLSALIQGRTVPHRPPFEDVSALYSSRLVEGGAEHDRDFWQDHLRGMNAERLPNLNAQNMPARLLQTSWRNIDLDISRARSSASASGYSLPALFQAALAFILGSYSGTTDVVLGTVFSGRHLPLSDIEQIFGPCLLTLPFRIDLSSARTCADLLRFVHLTNRDVQRHADLPLAEIARASGAAGTALFDALFVWQESTLSNSDGQLVTEVKSVDHHEFSLAIEFEPSDRLQVRATYQQSLINSAQVDVLLEQVTTIAMHMLEKPETVVASLAACLDNRLLSISNPHPSYCADPRGLVAQFESQVCSRPEAKALSFATSIDQDGMIAETLTYAKLNTRVNRLAHVLRSLGVASGDLVCICMDKSLQLYFAILAVLKAGAGYLPLTSSTPKARVLGIVQQAQVEIVLCDNTSQHIFDGNETVKSLNIDELDVSAQSTHNLHAPYIGSNIAYVVFTSGSTGIPKGVAVTHHNLDGNLAALADLYTAKPSDRILQACSQAFDVSVFEIFFAFTRGLCLCSAISTTLFSDLEQSIRAFGITHLSLTPTVAALIDPREVPTVQFLVTAGEGVTGSVHEKWAGRGLHQGYGPSETTNICSVNMNMSVDDTLGHIGPPLKNTSAFVIAPDRAFTLLPAGAIGELAFGGEQVFRGYLGRDDLNSTKLLDHPEYGEVYRSGDMGRVLPNGSLLIAGRMDDQVKLRGNRVELGEINAVLLRDPDVADCTTLLSGDDAAEQMLVTFWVPSTSTSSDDAVSVACDADLAVVSRLYEQMGENLPSYMVPSLLLPVTDLPMTSQNKLDRRRLRALLDELASELRLRYGRASEQDHGRCDEFNTEETCIAETLAGVLRLSEQHVGRSTSFFALGMNSLNAIAFARRLSEKYDQVVPVSKVLQYPTIAKLAAVLSTAPTAPSQSHHALAQPFSPGFEAELKVAYAARGLSVSAIYACTPLQDAMLASHGRSGAQAYSSATTFRICGDMSRVVGCWKKLVKRHDMLRTSFVETESAEHPFAQVVTSSVDLPWYQHGEQNLKETKLDTIGVSELSLDHPFRLDVCLTSSEQYLTISMHHAIYDGTSMSILMQELETLYLGGQLSDPVSFEPYLHLITEHLSPDAIASWSELLRDYEPKPFPRFEIEDHSSGRTSSKPICAAEELEEYCKRHSVTPLAVIQAAWTKVLSVAQDTDDICFGKVVSGRTVPVKGVERLVAPCFNTIPVRASRLTMMGSNLRLVQSLHKQNTAQLSCQLTPLRKLQALSERPECHLFDSLVLLQPAELALDANIWSKVGEQGEMDMPVVVEICPDAGHYLAEVHFLRTSVSDDLAEHLLTAFVGAVGSCLGFTSGDIRDLGFSDTSAIAGRLASTPDGAPSARRVEPSTEDGHRGWTAEQSLIRSSFAALAKVDSQKITIHTSLYHLGLDSLNAVQVAHQLRKKGLKVDAADIMEGVTPLAISEIVSKRDHAGNSYWTNTDLDMFDEEHRAFVVEATSLPTGEIQSIRPCTSAQCGMLAQSQHAQGRPYVNRMVYQIPHEVDSSRIAQAWHDVQRKHQAIRTGYVTTSDASQPYLAFVRHVDAISTPNIPVASSGQTQEFEKSIAAEIVADLQGPLWRVHIVQHSSGPAMMLSIHHVLYDAEGLQMLLQDFEIAVQGQQLGPEISADSLLLSALGPRSGISKESEEFWKKKTEGVSIVRFPDLAPTLVPDRKLLSTTRTLDIDRSALENFCRANNATIQAVGQVAWALLLAAYSGEGDVVFGTVLSTRSGSPRQATAFPALTTIPVCCSTARDPTDLLAEMVTYNAAVARHRFVPLSTIQRLAGDVRQALFDTIFVYQKSLTASTTPAGWPLLDETVSVDYTVSLEFETTDDAGLMARLTFDSGKVPINHGKIMLAQYESILDRLLAHSQTSQDESLLSIVPAKQTQLPSEVAFLHQFVEVAASRWPSRPALEFVRANGSTGKTSKIWSYKELDDRANQLANWLRQEGVRPNGIVAVRMEKCAEASIAFIAILKAGCSFLALDPELPQARQDYILTDSSATALLINSGGPIGNPGTPAIVLEVTDTALRRFSSSKPDSGLVDVAATCYCLYTSGTTGSPKGCEISHENAVQAMLAFQVLFAGHWTSSSRWLQFASYWFDVAILEQFWSWSVGITVLGAPRDVVLEDLSGFIQGNRITHLDLTPSLARLVQPEDVPSLHGGVFITGGEILKQEIIDAWGRYLTICNGYGPTEATIGVTMAPFVGPNAKPTNIGKPFVNVGAYVLEHESETAVPRGAVGELAVSGKLVGKGYLNRPELTSKAFPYLEQYGEVVYRTGDLVRLLEDDSISFIGRKDTQSKLRGQRLELGEVDSVIKDSSSLIEDAHSLVVKSEDDTKQTLVSFCTEAAVSDEEDDLVDTALRACRQKLPSYMVPTHIIVIPSWPLTVNNKVDAKRLVALYRASQSTRSEAPTLHSNSAEPLSQTESRISETVTEILKLSSVSATRHTNLFSLGLSSISAITLSAMLKRRGLHQASVAVIMSNPTLGQLASAVEQSPINRLQESDPIKQAQLSMSAFALRHTAEASNKLSLIPSEIEAVLPCTALQSGMLLESMRDAQHPYFNDFRYRLRRIDRNRLQAAFNRVVAACQVLRTRFLQSDDGFVQVVLKQVELPYHYIACTGQSAESAIQSVRSQWLDANADHVIQPVLVVMLESFHGLDLVIFAHHAIYDGTSWEAIMDLLASTYLDNETPNTGFDFSTLLPELLSTTPGSEEFWRRQLEGFVYKPISNQEPTEYDLDLSVHLYLTSMADLEITRKSIGVSHQALLQVCFQVALQENFANASSYGNVVSGRSMDFEGADRVLGPLFNTLPVSLFIDSGDTWETAIKRCHQRNSALLPFQHTALRDIRRWCELPPGPMFDVLFVFQHATQQPAGEKYGLWQAVEQQPARPDYPLTFELTLLQDGALQASIVSRAGVTNEQTLDRTIESFATALRVASTKSSQRIADDFTIICRGKAINNKAPPQSVFQAKKSSNFAWTTSATTLRRLIADISRVDVTVIGEHTSILALGMDSIDAVKLSSRAKKAGVTLGVSTILRAHTICNMIKAVGEEEYIAETPTCRNETFSKQAQLLGEAYQSEYSNARVERVLPCTPGQEALIADMLRSNFADYYNHDILQLEADVEIDRLLAAWKQVIDASPILRTGFWEVTDAKLDATFAQVIWPPSAIPTKTIFMQSFNDHKRFLNELTNDVKEVHNGEPLLRLTLIRCDDAKHLVLSLAHAQYDGHSLALLHEDVQRAYLGSYEPRPNYEEFVEQTVTSKGPDARKFWSSSLHGTYVKSLPTRSTSRGSDTIHRAELISSLPLSSARAFCQAHGVSMQALTQMCYSLVLAHHTRLLEVRFGVVLACRDSEEAENIMFPLMNTVPVSAALHGSRLEMLRAMQRTIDDMRPYQGTPLRVIHSVCSNVINNNPRGGSHLFDSLFVYQKRPEAAQGLGPPLYRSAGGGSSVEYPVAVEMEALGDVLMMRCACKEAVLGQADTEHLLSELDLVLRSTLGRPHAPTVNFQGAQVSIVELPLVTPAVKPAQSRHGTEAKIDRFTGSEEGMSTTALAIREALALVSRVSPECISPFSTIESIGIDSISAIKVASILRKRDVHLPVSEILRSQTISRMASLADTMAAPDGARNGDSAEMVGKMIKARGLCALPKLAGVDSSNVESIMPATAGQVYMTSSWLNSQGQLFYPTFSYEVDGEVGITQLRESWSVLVDSHEILRTVFLATGNHSVPILQVVLKQAPSSFVEGPITKMSTAQQPMISLIVEKKSDAWLLTLKIHHALYDAVSLPILMGNFMKLTNNGECTPPSVKALDFHALSIEQQSQARQKAFWSSYLADVKPCGLAQPIRTARQNRVELFEPGLYSDIAGLEGLARRESVTIQALLFAAYAKIYAKLASSHASFAKQTSVPIDSRSADDIVIGIYLANRSHLPDLDALAYPTLNLVPLRVRRPLEYTTIASAKQIQNDLREIGTAENSSVGLWQIAEWTGVKIDTFVNFLKIPETSARRNDGGLVGQSRVVLREMSGIKEAAYARVVKLDDVDGEFVAPSGLQTLQVADAFQFSVDLEATVTDGALDIGVFCPQEMMGLGDARNVTKELNSQFEVLMVPGNL</sequence>
<keyword evidence="4" id="KW-0436">Ligase</keyword>
<dbReference type="SMART" id="SM00823">
    <property type="entry name" value="PKS_PP"/>
    <property type="match status" value="5"/>
</dbReference>
<dbReference type="SUPFAM" id="SSF52777">
    <property type="entry name" value="CoA-dependent acyltransferases"/>
    <property type="match status" value="12"/>
</dbReference>
<proteinExistence type="inferred from homology"/>
<evidence type="ECO:0000259" key="7">
    <source>
        <dbReference type="PROSITE" id="PS50075"/>
    </source>
</evidence>
<feature type="domain" description="Carrier" evidence="7">
    <location>
        <begin position="2140"/>
        <end position="2216"/>
    </location>
</feature>
<evidence type="ECO:0000313" key="8">
    <source>
        <dbReference type="EMBL" id="KAK5109039.1"/>
    </source>
</evidence>
<dbReference type="Gene3D" id="3.30.300.30">
    <property type="match status" value="3"/>
</dbReference>
<feature type="compositionally biased region" description="Basic and acidic residues" evidence="6">
    <location>
        <begin position="2129"/>
        <end position="2140"/>
    </location>
</feature>
<evidence type="ECO:0000256" key="5">
    <source>
        <dbReference type="ARBA" id="ARBA00029454"/>
    </source>
</evidence>
<feature type="domain" description="Carrier" evidence="7">
    <location>
        <begin position="3759"/>
        <end position="3832"/>
    </location>
</feature>
<dbReference type="PROSITE" id="PS00455">
    <property type="entry name" value="AMP_BINDING"/>
    <property type="match status" value="2"/>
</dbReference>
<evidence type="ECO:0000256" key="1">
    <source>
        <dbReference type="ARBA" id="ARBA00004924"/>
    </source>
</evidence>
<dbReference type="Gene3D" id="3.30.559.30">
    <property type="entry name" value="Nonribosomal peptide synthetase, condensation domain"/>
    <property type="match status" value="6"/>
</dbReference>
<gene>
    <name evidence="8" type="ORF">LTR62_007587</name>
</gene>
<dbReference type="InterPro" id="IPR009081">
    <property type="entry name" value="PP-bd_ACP"/>
</dbReference>
<dbReference type="FunFam" id="3.30.300.30:FF:000015">
    <property type="entry name" value="Nonribosomal peptide synthase SidD"/>
    <property type="match status" value="1"/>
</dbReference>
<dbReference type="SMART" id="SM01294">
    <property type="entry name" value="PKS_PP_betabranch"/>
    <property type="match status" value="1"/>
</dbReference>
<dbReference type="FunFam" id="3.30.300.30:FF:000033">
    <property type="entry name" value="Nonribosomal siderophore peptide synthase SidC"/>
    <property type="match status" value="1"/>
</dbReference>
<comment type="caution">
    <text evidence="8">The sequence shown here is derived from an EMBL/GenBank/DDBJ whole genome shotgun (WGS) entry which is preliminary data.</text>
</comment>
<comment type="pathway">
    <text evidence="1">Siderophore biosynthesis.</text>
</comment>
<dbReference type="InterPro" id="IPR020806">
    <property type="entry name" value="PKS_PP-bd"/>
</dbReference>
<dbReference type="SUPFAM" id="SSF47336">
    <property type="entry name" value="ACP-like"/>
    <property type="match status" value="6"/>
</dbReference>
<evidence type="ECO:0000256" key="3">
    <source>
        <dbReference type="ARBA" id="ARBA00022553"/>
    </source>
</evidence>
<dbReference type="InterPro" id="IPR045851">
    <property type="entry name" value="AMP-bd_C_sf"/>
</dbReference>
<dbReference type="CDD" id="cd19542">
    <property type="entry name" value="CT_NRPS-like"/>
    <property type="match status" value="1"/>
</dbReference>
<dbReference type="NCBIfam" id="TIGR01733">
    <property type="entry name" value="AA-adenyl-dom"/>
    <property type="match status" value="3"/>
</dbReference>
<dbReference type="Pfam" id="PF00550">
    <property type="entry name" value="PP-binding"/>
    <property type="match status" value="6"/>
</dbReference>
<dbReference type="GO" id="GO:0005737">
    <property type="term" value="C:cytoplasm"/>
    <property type="evidence" value="ECO:0007669"/>
    <property type="project" value="TreeGrafter"/>
</dbReference>
<dbReference type="GO" id="GO:0043041">
    <property type="term" value="P:amino acid activation for nonribosomal peptide biosynthetic process"/>
    <property type="evidence" value="ECO:0007669"/>
    <property type="project" value="TreeGrafter"/>
</dbReference>
<dbReference type="Gene3D" id="3.30.559.10">
    <property type="entry name" value="Chloramphenicol acetyltransferase-like domain"/>
    <property type="match status" value="6"/>
</dbReference>
<dbReference type="GO" id="GO:0031177">
    <property type="term" value="F:phosphopantetheine binding"/>
    <property type="evidence" value="ECO:0007669"/>
    <property type="project" value="InterPro"/>
</dbReference>
<dbReference type="FunFam" id="3.40.50.12780:FF:000024">
    <property type="entry name" value="Nonribosomal siderophore peptide synthase SidC"/>
    <property type="match status" value="2"/>
</dbReference>
<keyword evidence="3" id="KW-0597">Phosphoprotein</keyword>
<feature type="domain" description="Carrier" evidence="7">
    <location>
        <begin position="3202"/>
        <end position="3279"/>
    </location>
</feature>
<dbReference type="EMBL" id="JAVRRL010000072">
    <property type="protein sequence ID" value="KAK5109039.1"/>
    <property type="molecule type" value="Genomic_DNA"/>
</dbReference>
<dbReference type="PANTHER" id="PTHR45527">
    <property type="entry name" value="NONRIBOSOMAL PEPTIDE SYNTHETASE"/>
    <property type="match status" value="1"/>
</dbReference>
<dbReference type="InterPro" id="IPR010071">
    <property type="entry name" value="AA_adenyl_dom"/>
</dbReference>
<name>A0AAN7TBY3_9PEZI</name>
<evidence type="ECO:0000256" key="2">
    <source>
        <dbReference type="ARBA" id="ARBA00022450"/>
    </source>
</evidence>
<dbReference type="SUPFAM" id="SSF56801">
    <property type="entry name" value="Acetyl-CoA synthetase-like"/>
    <property type="match status" value="3"/>
</dbReference>
<feature type="domain" description="Carrier" evidence="7">
    <location>
        <begin position="1593"/>
        <end position="1670"/>
    </location>
</feature>
<keyword evidence="2" id="KW-0596">Phosphopantetheine</keyword>
<dbReference type="GO" id="GO:0031169">
    <property type="term" value="P:ferrichrome biosynthetic process"/>
    <property type="evidence" value="ECO:0007669"/>
    <property type="project" value="UniProtKB-ARBA"/>
</dbReference>
<dbReference type="InterPro" id="IPR000873">
    <property type="entry name" value="AMP-dep_synth/lig_dom"/>
</dbReference>
<dbReference type="PANTHER" id="PTHR45527:SF1">
    <property type="entry name" value="FATTY ACID SYNTHASE"/>
    <property type="match status" value="1"/>
</dbReference>
<dbReference type="PROSITE" id="PS00012">
    <property type="entry name" value="PHOSPHOPANTETHEINE"/>
    <property type="match status" value="5"/>
</dbReference>
<dbReference type="CDD" id="cd05918">
    <property type="entry name" value="A_NRPS_SidN3_like"/>
    <property type="match status" value="3"/>
</dbReference>
<dbReference type="Pfam" id="PF00668">
    <property type="entry name" value="Condensation"/>
    <property type="match status" value="6"/>
</dbReference>
<dbReference type="InterPro" id="IPR036736">
    <property type="entry name" value="ACP-like_sf"/>
</dbReference>
<protein>
    <recommendedName>
        <fullName evidence="7">Carrier domain-containing protein</fullName>
    </recommendedName>
</protein>
<evidence type="ECO:0000313" key="9">
    <source>
        <dbReference type="Proteomes" id="UP001310890"/>
    </source>
</evidence>
<dbReference type="Gene3D" id="3.40.50.12780">
    <property type="entry name" value="N-terminal domain of ligase-like"/>
    <property type="match status" value="3"/>
</dbReference>
<dbReference type="InterPro" id="IPR023213">
    <property type="entry name" value="CAT-like_dom_sf"/>
</dbReference>
<dbReference type="InterPro" id="IPR001242">
    <property type="entry name" value="Condensation_dom"/>
</dbReference>
<dbReference type="PROSITE" id="PS50075">
    <property type="entry name" value="CARRIER"/>
    <property type="match status" value="5"/>
</dbReference>
<dbReference type="Gene3D" id="1.10.1200.10">
    <property type="entry name" value="ACP-like"/>
    <property type="match status" value="6"/>
</dbReference>
<dbReference type="Pfam" id="PF00501">
    <property type="entry name" value="AMP-binding"/>
    <property type="match status" value="3"/>
</dbReference>
<accession>A0AAN7TBY3</accession>
<organism evidence="8 9">
    <name type="scientific">Meristemomyces frigidus</name>
    <dbReference type="NCBI Taxonomy" id="1508187"/>
    <lineage>
        <taxon>Eukaryota</taxon>
        <taxon>Fungi</taxon>
        <taxon>Dikarya</taxon>
        <taxon>Ascomycota</taxon>
        <taxon>Pezizomycotina</taxon>
        <taxon>Dothideomycetes</taxon>
        <taxon>Dothideomycetidae</taxon>
        <taxon>Mycosphaerellales</taxon>
        <taxon>Teratosphaeriaceae</taxon>
        <taxon>Meristemomyces</taxon>
    </lineage>
</organism>